<dbReference type="EMBL" id="JAUTXU010000372">
    <property type="protein sequence ID" value="KAK3683067.1"/>
    <property type="molecule type" value="Genomic_DNA"/>
</dbReference>
<evidence type="ECO:0000313" key="2">
    <source>
        <dbReference type="Proteomes" id="UP001281147"/>
    </source>
</evidence>
<gene>
    <name evidence="1" type="ORF">LTR37_020605</name>
</gene>
<reference evidence="1" key="1">
    <citation type="submission" date="2023-07" db="EMBL/GenBank/DDBJ databases">
        <title>Black Yeasts Isolated from many extreme environments.</title>
        <authorList>
            <person name="Coleine C."/>
            <person name="Stajich J.E."/>
            <person name="Selbmann L."/>
        </authorList>
    </citation>
    <scope>NUCLEOTIDE SEQUENCE</scope>
    <source>
        <strain evidence="1">CCFEE 5714</strain>
    </source>
</reference>
<name>A0ACC3MAW6_9PEZI</name>
<accession>A0ACC3MAW6</accession>
<organism evidence="1 2">
    <name type="scientific">Vermiconidia calcicola</name>
    <dbReference type="NCBI Taxonomy" id="1690605"/>
    <lineage>
        <taxon>Eukaryota</taxon>
        <taxon>Fungi</taxon>
        <taxon>Dikarya</taxon>
        <taxon>Ascomycota</taxon>
        <taxon>Pezizomycotina</taxon>
        <taxon>Dothideomycetes</taxon>
        <taxon>Dothideomycetidae</taxon>
        <taxon>Mycosphaerellales</taxon>
        <taxon>Extremaceae</taxon>
        <taxon>Vermiconidia</taxon>
    </lineage>
</organism>
<evidence type="ECO:0000313" key="1">
    <source>
        <dbReference type="EMBL" id="KAK3683067.1"/>
    </source>
</evidence>
<dbReference type="Proteomes" id="UP001281147">
    <property type="component" value="Unassembled WGS sequence"/>
</dbReference>
<protein>
    <submittedName>
        <fullName evidence="1">Uncharacterized protein</fullName>
    </submittedName>
</protein>
<keyword evidence="2" id="KW-1185">Reference proteome</keyword>
<proteinExistence type="predicted"/>
<sequence>MATSSKNLMQISYTIRRASSADITRIGAISLSATKKFSSIPALADLGQDEEEPATIQKWLSLGRIYLAGEEEGKPLGFLAACPMDDVLYIAEISTHGSSQGQGVGSALLDAVLQWAKNRAAQDSTSTERVSLTTYADVPWNGPWYRKRGFKEVDAAGLGPRHVEKMTKDKQERHMVRPGYRRCCMLWESEAP</sequence>
<comment type="caution">
    <text evidence="1">The sequence shown here is derived from an EMBL/GenBank/DDBJ whole genome shotgun (WGS) entry which is preliminary data.</text>
</comment>